<evidence type="ECO:0000313" key="2">
    <source>
        <dbReference type="Proteomes" id="UP000607397"/>
    </source>
</evidence>
<sequence>MYSLCEDANQKDLMRFWISELTGYPPQKVETVVETLSQRRVLPNQPIFS</sequence>
<proteinExistence type="predicted"/>
<reference evidence="1" key="1">
    <citation type="submission" date="2019-12" db="EMBL/GenBank/DDBJ databases">
        <title>High-Quality draft genome sequences of three cyanobacteria isolated from the limestone walls of the Old Cathedral of Coimbra.</title>
        <authorList>
            <person name="Tiago I."/>
            <person name="Soares F."/>
            <person name="Portugal A."/>
        </authorList>
    </citation>
    <scope>NUCLEOTIDE SEQUENCE [LARGE SCALE GENOMIC DNA]</scope>
    <source>
        <strain evidence="1">C</strain>
    </source>
</reference>
<evidence type="ECO:0000313" key="1">
    <source>
        <dbReference type="EMBL" id="NCJ07696.1"/>
    </source>
</evidence>
<dbReference type="Proteomes" id="UP000607397">
    <property type="component" value="Unassembled WGS sequence"/>
</dbReference>
<comment type="caution">
    <text evidence="1">The sequence shown here is derived from an EMBL/GenBank/DDBJ whole genome shotgun (WGS) entry which is preliminary data.</text>
</comment>
<name>A0A8K2A0V4_9CYAN</name>
<protein>
    <submittedName>
        <fullName evidence="1">Uncharacterized protein</fullName>
    </submittedName>
</protein>
<accession>A0A8K2A0V4</accession>
<dbReference type="EMBL" id="WVIC01000031">
    <property type="protein sequence ID" value="NCJ07696.1"/>
    <property type="molecule type" value="Genomic_DNA"/>
</dbReference>
<organism evidence="1 2">
    <name type="scientific">Petrachloros mirabilis ULC683</name>
    <dbReference type="NCBI Taxonomy" id="2781853"/>
    <lineage>
        <taxon>Bacteria</taxon>
        <taxon>Bacillati</taxon>
        <taxon>Cyanobacteriota</taxon>
        <taxon>Cyanophyceae</taxon>
        <taxon>Synechococcales</taxon>
        <taxon>Petrachlorosaceae</taxon>
        <taxon>Petrachloros</taxon>
        <taxon>Petrachloros mirabilis</taxon>
    </lineage>
</organism>
<dbReference type="AlphaFoldDB" id="A0A8K2A0V4"/>
<keyword evidence="2" id="KW-1185">Reference proteome</keyword>
<gene>
    <name evidence="1" type="ORF">GS597_14490</name>
</gene>
<dbReference type="RefSeq" id="WP_161826174.1">
    <property type="nucleotide sequence ID" value="NZ_WVIC01000031.1"/>
</dbReference>